<evidence type="ECO:0000259" key="1">
    <source>
        <dbReference type="Pfam" id="PF01796"/>
    </source>
</evidence>
<name>A0A8H9IVW3_9PSEU</name>
<dbReference type="RefSeq" id="WP_145936407.1">
    <property type="nucleotide sequence ID" value="NZ_BNAV01000001.1"/>
</dbReference>
<reference evidence="2" key="2">
    <citation type="submission" date="2020-09" db="EMBL/GenBank/DDBJ databases">
        <authorList>
            <person name="Sun Q."/>
            <person name="Zhou Y."/>
        </authorList>
    </citation>
    <scope>NUCLEOTIDE SEQUENCE</scope>
    <source>
        <strain evidence="2">CGMCC 4.7679</strain>
    </source>
</reference>
<dbReference type="SUPFAM" id="SSF50249">
    <property type="entry name" value="Nucleic acid-binding proteins"/>
    <property type="match status" value="1"/>
</dbReference>
<evidence type="ECO:0000313" key="2">
    <source>
        <dbReference type="EMBL" id="GHF36394.1"/>
    </source>
</evidence>
<feature type="domain" description="ChsH2 C-terminal OB-fold" evidence="1">
    <location>
        <begin position="52"/>
        <end position="113"/>
    </location>
</feature>
<accession>A0A8H9IVW3</accession>
<reference evidence="2" key="1">
    <citation type="journal article" date="2014" name="Int. J. Syst. Evol. Microbiol.">
        <title>Complete genome sequence of Corynebacterium casei LMG S-19264T (=DSM 44701T), isolated from a smear-ripened cheese.</title>
        <authorList>
            <consortium name="US DOE Joint Genome Institute (JGI-PGF)"/>
            <person name="Walter F."/>
            <person name="Albersmeier A."/>
            <person name="Kalinowski J."/>
            <person name="Ruckert C."/>
        </authorList>
    </citation>
    <scope>NUCLEOTIDE SEQUENCE</scope>
    <source>
        <strain evidence="2">CGMCC 4.7679</strain>
    </source>
</reference>
<comment type="caution">
    <text evidence="2">The sequence shown here is derived from an EMBL/GenBank/DDBJ whole genome shotgun (WGS) entry which is preliminary data.</text>
</comment>
<keyword evidence="3" id="KW-1185">Reference proteome</keyword>
<proteinExistence type="predicted"/>
<organism evidence="2 3">
    <name type="scientific">Amycolatopsis bartoniae</name>
    <dbReference type="NCBI Taxonomy" id="941986"/>
    <lineage>
        <taxon>Bacteria</taxon>
        <taxon>Bacillati</taxon>
        <taxon>Actinomycetota</taxon>
        <taxon>Actinomycetes</taxon>
        <taxon>Pseudonocardiales</taxon>
        <taxon>Pseudonocardiaceae</taxon>
        <taxon>Amycolatopsis</taxon>
    </lineage>
</organism>
<dbReference type="EMBL" id="BNAV01000001">
    <property type="protein sequence ID" value="GHF36394.1"/>
    <property type="molecule type" value="Genomic_DNA"/>
</dbReference>
<dbReference type="InterPro" id="IPR002878">
    <property type="entry name" value="ChsH2_C"/>
</dbReference>
<gene>
    <name evidence="2" type="ORF">GCM10017566_06860</name>
</gene>
<dbReference type="Pfam" id="PF01796">
    <property type="entry name" value="OB_ChsH2_C"/>
    <property type="match status" value="1"/>
</dbReference>
<evidence type="ECO:0000313" key="3">
    <source>
        <dbReference type="Proteomes" id="UP000658656"/>
    </source>
</evidence>
<dbReference type="AlphaFoldDB" id="A0A8H9IVW3"/>
<protein>
    <recommendedName>
        <fullName evidence="1">ChsH2 C-terminal OB-fold domain-containing protein</fullName>
    </recommendedName>
</protein>
<dbReference type="OrthoDB" id="4542282at2"/>
<dbReference type="Proteomes" id="UP000658656">
    <property type="component" value="Unassembled WGS sequence"/>
</dbReference>
<sequence>MLGIPVRRDAATAAFLDGTAREQFLLVRDTQTGALLAPQFDATIDPDRYQHVPAAGTGTVVSWSVVHRRQADGTTSRHPVGIVELDEGPWWWTALDGVDPDADLLGLRVQVAFAEAGDETIPYFTAIERTTL</sequence>
<dbReference type="InterPro" id="IPR012340">
    <property type="entry name" value="NA-bd_OB-fold"/>
</dbReference>